<dbReference type="PANTHER" id="PTHR43280:SF10">
    <property type="entry name" value="REGULATORY PROTEIN POCR"/>
    <property type="match status" value="1"/>
</dbReference>
<keyword evidence="4" id="KW-1133">Transmembrane helix</keyword>
<proteinExistence type="predicted"/>
<evidence type="ECO:0000313" key="7">
    <source>
        <dbReference type="Proteomes" id="UP000309676"/>
    </source>
</evidence>
<dbReference type="Proteomes" id="UP000309676">
    <property type="component" value="Unassembled WGS sequence"/>
</dbReference>
<dbReference type="SUPFAM" id="SSF46689">
    <property type="entry name" value="Homeodomain-like"/>
    <property type="match status" value="2"/>
</dbReference>
<reference evidence="6 7" key="1">
    <citation type="submission" date="2019-05" db="EMBL/GenBank/DDBJ databases">
        <authorList>
            <person name="Narsing Rao M.P."/>
            <person name="Li W.J."/>
        </authorList>
    </citation>
    <scope>NUCLEOTIDE SEQUENCE [LARGE SCALE GENOMIC DNA]</scope>
    <source>
        <strain evidence="6 7">SYSU_K30003</strain>
    </source>
</reference>
<gene>
    <name evidence="6" type="ORF">FE782_02835</name>
</gene>
<keyword evidence="7" id="KW-1185">Reference proteome</keyword>
<dbReference type="GO" id="GO:0003700">
    <property type="term" value="F:DNA-binding transcription factor activity"/>
    <property type="evidence" value="ECO:0007669"/>
    <property type="project" value="InterPro"/>
</dbReference>
<dbReference type="InterPro" id="IPR020449">
    <property type="entry name" value="Tscrpt_reg_AraC-type_HTH"/>
</dbReference>
<feature type="transmembrane region" description="Helical" evidence="4">
    <location>
        <begin position="12"/>
        <end position="36"/>
    </location>
</feature>
<dbReference type="PROSITE" id="PS00041">
    <property type="entry name" value="HTH_ARAC_FAMILY_1"/>
    <property type="match status" value="1"/>
</dbReference>
<feature type="transmembrane region" description="Helical" evidence="4">
    <location>
        <begin position="301"/>
        <end position="323"/>
    </location>
</feature>
<keyword evidence="3" id="KW-0804">Transcription</keyword>
<dbReference type="RefSeq" id="WP_138192275.1">
    <property type="nucleotide sequence ID" value="NZ_VCIW01000001.1"/>
</dbReference>
<dbReference type="PANTHER" id="PTHR43280">
    <property type="entry name" value="ARAC-FAMILY TRANSCRIPTIONAL REGULATOR"/>
    <property type="match status" value="1"/>
</dbReference>
<name>A0A5R9GIF8_9BACL</name>
<dbReference type="InterPro" id="IPR018062">
    <property type="entry name" value="HTH_AraC-typ_CS"/>
</dbReference>
<evidence type="ECO:0000256" key="1">
    <source>
        <dbReference type="ARBA" id="ARBA00023015"/>
    </source>
</evidence>
<protein>
    <submittedName>
        <fullName evidence="6">AraC family transcriptional regulator</fullName>
    </submittedName>
</protein>
<accession>A0A5R9GIF8</accession>
<dbReference type="SMART" id="SM00342">
    <property type="entry name" value="HTH_ARAC"/>
    <property type="match status" value="1"/>
</dbReference>
<keyword evidence="2" id="KW-0238">DNA-binding</keyword>
<dbReference type="GO" id="GO:0043565">
    <property type="term" value="F:sequence-specific DNA binding"/>
    <property type="evidence" value="ECO:0007669"/>
    <property type="project" value="InterPro"/>
</dbReference>
<keyword evidence="1" id="KW-0805">Transcription regulation</keyword>
<dbReference type="InterPro" id="IPR009057">
    <property type="entry name" value="Homeodomain-like_sf"/>
</dbReference>
<evidence type="ECO:0000259" key="5">
    <source>
        <dbReference type="PROSITE" id="PS01124"/>
    </source>
</evidence>
<dbReference type="AlphaFoldDB" id="A0A5R9GIF8"/>
<dbReference type="PROSITE" id="PS01124">
    <property type="entry name" value="HTH_ARAC_FAMILY_2"/>
    <property type="match status" value="1"/>
</dbReference>
<evidence type="ECO:0000256" key="3">
    <source>
        <dbReference type="ARBA" id="ARBA00023163"/>
    </source>
</evidence>
<organism evidence="6 7">
    <name type="scientific">Paenibacillus antri</name>
    <dbReference type="NCBI Taxonomy" id="2582848"/>
    <lineage>
        <taxon>Bacteria</taxon>
        <taxon>Bacillati</taxon>
        <taxon>Bacillota</taxon>
        <taxon>Bacilli</taxon>
        <taxon>Bacillales</taxon>
        <taxon>Paenibacillaceae</taxon>
        <taxon>Paenibacillus</taxon>
    </lineage>
</organism>
<dbReference type="InterPro" id="IPR041522">
    <property type="entry name" value="CdaR_GGDEF"/>
</dbReference>
<evidence type="ECO:0000256" key="2">
    <source>
        <dbReference type="ARBA" id="ARBA00023125"/>
    </source>
</evidence>
<dbReference type="PRINTS" id="PR00032">
    <property type="entry name" value="HTHARAC"/>
</dbReference>
<sequence>MKRWVDVFRVNKMFLNILLSFLSLIIPVVLLGWISYVNFVNELKREYTEKIELHLTSSSHTVENYWKTIYEAGVNFYGDPAVRRLLRTSTWASEEDRSDLHELFESIDRTRFHVNQFAEELFVYADGTYVMTSDGANDFRAFFEKFRRYDGMDAEDWLATLDSDRSLEIVEPSRVTTSFQATEAFSLLVRNRSGKNRAVLVADVPVANVVRALQPVLDQGATEVVVTDGDGNVVLSTDERFANARDWGGDAGSASARSVENAEVRIDGERYIVSAVSTSTFGWTYRAITPLQAFRSQAQGILRLITVISIALCVIGTAFALLFSLKIYKPIRRIVEVYLEEDNRQQRDDAEPKRPNDLYAVGDGIRQWMSYRGRYLDEWQSMAREYADHALLQIVRGSDRNRKRDEELVRILQTQLNFKKDGYLCCAITFEFKDTFFRDVQDVERIVIENKMKNLIQGYLSEYAPLHVLESNDHLYVAIANVRTDEETERFKAGVAEFIRTFEYDRQYYHIRIGIGQPFAGLDGIAKSYRGAMAALRTLPPEDPSRVACAASPNDAQDVPYSYADENKLLKALRFGSKEEVEHAVDELLRKSGHALFARSGLIGEMYHTATRFAMERGIDADRLASESERTALTNSGPFANEQELEERQRLLVSYMHRMIETHLGPKQTQKSSQLAQTIKAYIEENYTNDLHLEHIADKMEVSVKYVSRVFKEHYNMNLTDYISELRIQLAKELLKSSGMAIQDISERVGFYNRTTFLRTFKKLEGTSPNEYRQRLRA</sequence>
<dbReference type="EMBL" id="VCIW01000001">
    <property type="protein sequence ID" value="TLS54296.1"/>
    <property type="molecule type" value="Genomic_DNA"/>
</dbReference>
<dbReference type="InterPro" id="IPR018060">
    <property type="entry name" value="HTH_AraC"/>
</dbReference>
<dbReference type="Pfam" id="PF12833">
    <property type="entry name" value="HTH_18"/>
    <property type="match status" value="1"/>
</dbReference>
<comment type="caution">
    <text evidence="6">The sequence shown here is derived from an EMBL/GenBank/DDBJ whole genome shotgun (WGS) entry which is preliminary data.</text>
</comment>
<feature type="domain" description="HTH araC/xylS-type" evidence="5">
    <location>
        <begin position="677"/>
        <end position="775"/>
    </location>
</feature>
<dbReference type="Pfam" id="PF17853">
    <property type="entry name" value="GGDEF_2"/>
    <property type="match status" value="1"/>
</dbReference>
<keyword evidence="4" id="KW-0812">Transmembrane</keyword>
<evidence type="ECO:0000256" key="4">
    <source>
        <dbReference type="SAM" id="Phobius"/>
    </source>
</evidence>
<dbReference type="OrthoDB" id="1975037at2"/>
<dbReference type="Gene3D" id="1.10.10.60">
    <property type="entry name" value="Homeodomain-like"/>
    <property type="match status" value="2"/>
</dbReference>
<keyword evidence="4" id="KW-0472">Membrane</keyword>
<evidence type="ECO:0000313" key="6">
    <source>
        <dbReference type="EMBL" id="TLS54296.1"/>
    </source>
</evidence>